<feature type="region of interest" description="Disordered" evidence="1">
    <location>
        <begin position="161"/>
        <end position="180"/>
    </location>
</feature>
<evidence type="ECO:0000256" key="1">
    <source>
        <dbReference type="SAM" id="MobiDB-lite"/>
    </source>
</evidence>
<sequence length="180" mass="18413">MDTGERRTRPAGRTFDTGLGAVFVLGIVFTAYMFTTSWGGVSWMFGSAVSVAVSGLALLRARWKPLPVCAGLVVTSTAVVVSMTAGDDLPQEPAPVTALALAVLVGSALRTLPRGPAAGIAVAGAVLTGIIWSEGLSGVPVLATTGMAAALVTGPVLRGLDRDRRTDRAPRGARADESRP</sequence>
<name>A0A1Q4V7R9_9ACTN</name>
<feature type="transmembrane region" description="Helical" evidence="2">
    <location>
        <begin position="139"/>
        <end position="160"/>
    </location>
</feature>
<dbReference type="STRING" id="1048205.AB852_14425"/>
<keyword evidence="4" id="KW-1185">Reference proteome</keyword>
<organism evidence="3 4">
    <name type="scientific">Streptomyces uncialis</name>
    <dbReference type="NCBI Taxonomy" id="1048205"/>
    <lineage>
        <taxon>Bacteria</taxon>
        <taxon>Bacillati</taxon>
        <taxon>Actinomycetota</taxon>
        <taxon>Actinomycetes</taxon>
        <taxon>Kitasatosporales</taxon>
        <taxon>Streptomycetaceae</taxon>
        <taxon>Streptomyces</taxon>
    </lineage>
</organism>
<feature type="transmembrane region" description="Helical" evidence="2">
    <location>
        <begin position="66"/>
        <end position="86"/>
    </location>
</feature>
<feature type="transmembrane region" description="Helical" evidence="2">
    <location>
        <begin position="15"/>
        <end position="34"/>
    </location>
</feature>
<feature type="transmembrane region" description="Helical" evidence="2">
    <location>
        <begin position="40"/>
        <end position="59"/>
    </location>
</feature>
<accession>A0A1Q4V7R9</accession>
<evidence type="ECO:0000313" key="3">
    <source>
        <dbReference type="EMBL" id="OKH93893.1"/>
    </source>
</evidence>
<proteinExistence type="predicted"/>
<dbReference type="RefSeq" id="WP_073788140.1">
    <property type="nucleotide sequence ID" value="NZ_JBITDR010000004.1"/>
</dbReference>
<feature type="transmembrane region" description="Helical" evidence="2">
    <location>
        <begin position="116"/>
        <end position="133"/>
    </location>
</feature>
<evidence type="ECO:0000256" key="2">
    <source>
        <dbReference type="SAM" id="Phobius"/>
    </source>
</evidence>
<keyword evidence="2" id="KW-1133">Transmembrane helix</keyword>
<keyword evidence="2" id="KW-0472">Membrane</keyword>
<keyword evidence="2" id="KW-0812">Transmembrane</keyword>
<dbReference type="AlphaFoldDB" id="A0A1Q4V7R9"/>
<dbReference type="Proteomes" id="UP000186455">
    <property type="component" value="Unassembled WGS sequence"/>
</dbReference>
<protein>
    <submittedName>
        <fullName evidence="3">Metal transporter</fullName>
    </submittedName>
</protein>
<feature type="transmembrane region" description="Helical" evidence="2">
    <location>
        <begin position="92"/>
        <end position="109"/>
    </location>
</feature>
<gene>
    <name evidence="3" type="ORF">AB852_14425</name>
</gene>
<comment type="caution">
    <text evidence="3">The sequence shown here is derived from an EMBL/GenBank/DDBJ whole genome shotgun (WGS) entry which is preliminary data.</text>
</comment>
<reference evidence="3 4" key="1">
    <citation type="submission" date="2015-06" db="EMBL/GenBank/DDBJ databases">
        <title>Cloning and characterization of the uncialamcin biosynthetic gene cluster.</title>
        <authorList>
            <person name="Yan X."/>
            <person name="Huang T."/>
            <person name="Ge H."/>
            <person name="Shen B."/>
        </authorList>
    </citation>
    <scope>NUCLEOTIDE SEQUENCE [LARGE SCALE GENOMIC DNA]</scope>
    <source>
        <strain evidence="3 4">DCA2648</strain>
    </source>
</reference>
<dbReference type="EMBL" id="LFBV01000003">
    <property type="protein sequence ID" value="OKH93893.1"/>
    <property type="molecule type" value="Genomic_DNA"/>
</dbReference>
<evidence type="ECO:0000313" key="4">
    <source>
        <dbReference type="Proteomes" id="UP000186455"/>
    </source>
</evidence>